<evidence type="ECO:0000256" key="1">
    <source>
        <dbReference type="SAM" id="MobiDB-lite"/>
    </source>
</evidence>
<name>A0AAE9EI82_CAEBR</name>
<keyword evidence="3" id="KW-1185">Reference proteome</keyword>
<evidence type="ECO:0000313" key="2">
    <source>
        <dbReference type="EMBL" id="UMM21824.1"/>
    </source>
</evidence>
<organism evidence="2 3">
    <name type="scientific">Caenorhabditis briggsae</name>
    <dbReference type="NCBI Taxonomy" id="6238"/>
    <lineage>
        <taxon>Eukaryota</taxon>
        <taxon>Metazoa</taxon>
        <taxon>Ecdysozoa</taxon>
        <taxon>Nematoda</taxon>
        <taxon>Chromadorea</taxon>
        <taxon>Rhabditida</taxon>
        <taxon>Rhabditina</taxon>
        <taxon>Rhabditomorpha</taxon>
        <taxon>Rhabditoidea</taxon>
        <taxon>Rhabditidae</taxon>
        <taxon>Peloderinae</taxon>
        <taxon>Caenorhabditis</taxon>
    </lineage>
</organism>
<dbReference type="Proteomes" id="UP000829354">
    <property type="component" value="Chromosome III"/>
</dbReference>
<accession>A0AAE9EI82</accession>
<protein>
    <submittedName>
        <fullName evidence="2">Uncharacterized protein</fullName>
    </submittedName>
</protein>
<evidence type="ECO:0000313" key="3">
    <source>
        <dbReference type="Proteomes" id="UP000829354"/>
    </source>
</evidence>
<feature type="region of interest" description="Disordered" evidence="1">
    <location>
        <begin position="38"/>
        <end position="105"/>
    </location>
</feature>
<dbReference type="EMBL" id="CP092622">
    <property type="protein sequence ID" value="UMM21824.1"/>
    <property type="molecule type" value="Genomic_DNA"/>
</dbReference>
<proteinExistence type="predicted"/>
<sequence>MDSWKFIFLKRKNAVVHTNAIQFAAALPALNRFADQKINNDKNETEGSGSTLSDLDSNVSFNSTPPELLQSSKTFSSILKKNKEDEEENHREEKGLQEKRSDRMIPSSTRRYSIWAIPKFGTFFNNIYASIGFLEI</sequence>
<gene>
    <name evidence="2" type="ORF">L5515_003337</name>
</gene>
<reference evidence="2 3" key="1">
    <citation type="submission" date="2022-04" db="EMBL/GenBank/DDBJ databases">
        <title>Chromosome-level reference genomes for two strains of Caenorhabditis briggsae: an improved platform for comparative genomics.</title>
        <authorList>
            <person name="Stevens L."/>
            <person name="Andersen E."/>
        </authorList>
    </citation>
    <scope>NUCLEOTIDE SEQUENCE [LARGE SCALE GENOMIC DNA]</scope>
    <source>
        <strain evidence="2">VX34</strain>
        <tissue evidence="2">Whole-organism</tissue>
    </source>
</reference>
<feature type="compositionally biased region" description="Basic and acidic residues" evidence="1">
    <location>
        <begin position="81"/>
        <end position="103"/>
    </location>
</feature>
<dbReference type="AlphaFoldDB" id="A0AAE9EI82"/>
<feature type="compositionally biased region" description="Polar residues" evidence="1">
    <location>
        <begin position="46"/>
        <end position="79"/>
    </location>
</feature>